<gene>
    <name evidence="3" type="primary">LOC106821094</name>
</gene>
<dbReference type="GeneID" id="106821094"/>
<evidence type="ECO:0000313" key="2">
    <source>
        <dbReference type="Proteomes" id="UP000695022"/>
    </source>
</evidence>
<reference evidence="3" key="1">
    <citation type="submission" date="2025-08" db="UniProtKB">
        <authorList>
            <consortium name="RefSeq"/>
        </authorList>
    </citation>
    <scope>IDENTIFICATION</scope>
</reference>
<evidence type="ECO:0000259" key="1">
    <source>
        <dbReference type="Pfam" id="PF03372"/>
    </source>
</evidence>
<dbReference type="Proteomes" id="UP000695022">
    <property type="component" value="Unplaced"/>
</dbReference>
<proteinExistence type="predicted"/>
<evidence type="ECO:0000313" key="3">
    <source>
        <dbReference type="RefSeq" id="XP_014681232.1"/>
    </source>
</evidence>
<dbReference type="Pfam" id="PF03372">
    <property type="entry name" value="Exo_endo_phos"/>
    <property type="match status" value="1"/>
</dbReference>
<organism evidence="2 3">
    <name type="scientific">Priapulus caudatus</name>
    <name type="common">Priapulid worm</name>
    <dbReference type="NCBI Taxonomy" id="37621"/>
    <lineage>
        <taxon>Eukaryota</taxon>
        <taxon>Metazoa</taxon>
        <taxon>Ecdysozoa</taxon>
        <taxon>Scalidophora</taxon>
        <taxon>Priapulida</taxon>
        <taxon>Priapulimorpha</taxon>
        <taxon>Priapulimorphida</taxon>
        <taxon>Priapulidae</taxon>
        <taxon>Priapulus</taxon>
    </lineage>
</organism>
<dbReference type="InterPro" id="IPR005135">
    <property type="entry name" value="Endo/exonuclease/phosphatase"/>
</dbReference>
<dbReference type="InterPro" id="IPR050410">
    <property type="entry name" value="CCR4/nocturin_mRNA_transcr"/>
</dbReference>
<keyword evidence="2" id="KW-1185">Reference proteome</keyword>
<dbReference type="RefSeq" id="XP_014681232.1">
    <property type="nucleotide sequence ID" value="XM_014825746.1"/>
</dbReference>
<sequence length="371" mass="42157">MIEDSPLSSRQLLYSQHSHTINTAHSFTVTSYNVLAEHALYHDIHMYEQTPVNLRPMNARHPLILAELLLHNSDIICLQEVSQEYYTTQLLPDLQRQGYAGVFHRRADDLGQPICYKQQRFELVQEETHAVRELARDKLYETGVLREDDDVDAEESIMRKLQHPCLLVLAKLRCKLTGRLLTVANVHTLWGELGFPEIQVVQIALSFRKMVEYAGGADATYICCGDFNSTPFLPGYYLVKHGGLNDHMLNICSAPDSTTARNAEASKIMDIFAGAICHSAKVKSAYETVLGQEPRITNWALMDWPLSPELGIFEECLDYIWYSHGNLRSCAVLQMPEREDIARHSCIPSVIFPSDHISIQAVMQFVGLLYY</sequence>
<dbReference type="InterPro" id="IPR036691">
    <property type="entry name" value="Endo/exonu/phosph_ase_sf"/>
</dbReference>
<protein>
    <submittedName>
        <fullName evidence="3">Glucose-repressible alcohol dehydrogenase transcriptional effector-like</fullName>
    </submittedName>
</protein>
<dbReference type="SUPFAM" id="SSF56219">
    <property type="entry name" value="DNase I-like"/>
    <property type="match status" value="1"/>
</dbReference>
<dbReference type="Gene3D" id="3.60.10.10">
    <property type="entry name" value="Endonuclease/exonuclease/phosphatase"/>
    <property type="match status" value="1"/>
</dbReference>
<dbReference type="PANTHER" id="PTHR12121">
    <property type="entry name" value="CARBON CATABOLITE REPRESSOR PROTEIN 4"/>
    <property type="match status" value="1"/>
</dbReference>
<accession>A0ABM1F9W1</accession>
<name>A0ABM1F9W1_PRICU</name>
<feature type="domain" description="Endonuclease/exonuclease/phosphatase" evidence="1">
    <location>
        <begin position="32"/>
        <end position="356"/>
    </location>
</feature>
<dbReference type="PANTHER" id="PTHR12121:SF98">
    <property type="entry name" value="ENDONUCLEASE_EXONUCLEASE_PHOSPHATASE DOMAIN-CONTAINING PROTEIN"/>
    <property type="match status" value="1"/>
</dbReference>